<reference evidence="2" key="1">
    <citation type="submission" date="2016-10" db="EMBL/GenBank/DDBJ databases">
        <authorList>
            <person name="Varghese N."/>
            <person name="Submissions S."/>
        </authorList>
    </citation>
    <scope>NUCLEOTIDE SEQUENCE [LARGE SCALE GENOMIC DNA]</scope>
    <source>
        <strain evidence="2">DSM 100420</strain>
    </source>
</reference>
<evidence type="ECO:0000313" key="2">
    <source>
        <dbReference type="Proteomes" id="UP000198914"/>
    </source>
</evidence>
<dbReference type="SUPFAM" id="SSF48613">
    <property type="entry name" value="Heme oxygenase-like"/>
    <property type="match status" value="1"/>
</dbReference>
<gene>
    <name evidence="1" type="ORF">SAMN05444004_107116</name>
</gene>
<dbReference type="Gene3D" id="1.20.910.10">
    <property type="entry name" value="Heme oxygenase-like"/>
    <property type="match status" value="1"/>
</dbReference>
<protein>
    <recommendedName>
        <fullName evidence="3">Heme oxygenase</fullName>
    </recommendedName>
</protein>
<accession>A0A1H3R1T2</accession>
<dbReference type="Proteomes" id="UP000198914">
    <property type="component" value="Unassembled WGS sequence"/>
</dbReference>
<sequence>MVFSGPSLRERLRTGTRASHDALERAQNQFDLTQSGDLAAFLAAQRDALSVLRDSAVELVDALDKACADIEADLSELGRDKQVRTSPTPRVDDAEGRGYVWHSQQLGMRMLARRLSDTSGPAMRFLTTSRDTEAWRALCDTLEQIPGYGPKGEAALSSANDWLALFETIHLEHARDRS</sequence>
<dbReference type="EMBL" id="FNPX01000007">
    <property type="protein sequence ID" value="SDZ19580.1"/>
    <property type="molecule type" value="Genomic_DNA"/>
</dbReference>
<dbReference type="InterPro" id="IPR016084">
    <property type="entry name" value="Haem_Oase-like_multi-hlx"/>
</dbReference>
<proteinExistence type="predicted"/>
<evidence type="ECO:0000313" key="1">
    <source>
        <dbReference type="EMBL" id="SDZ19580.1"/>
    </source>
</evidence>
<evidence type="ECO:0008006" key="3">
    <source>
        <dbReference type="Google" id="ProtNLM"/>
    </source>
</evidence>
<name>A0A1H3R1T2_9RHOB</name>
<dbReference type="STRING" id="1244108.SAMN05444004_107116"/>
<dbReference type="AlphaFoldDB" id="A0A1H3R1T2"/>
<keyword evidence="2" id="KW-1185">Reference proteome</keyword>
<organism evidence="1 2">
    <name type="scientific">Jannaschia faecimaris</name>
    <dbReference type="NCBI Taxonomy" id="1244108"/>
    <lineage>
        <taxon>Bacteria</taxon>
        <taxon>Pseudomonadati</taxon>
        <taxon>Pseudomonadota</taxon>
        <taxon>Alphaproteobacteria</taxon>
        <taxon>Rhodobacterales</taxon>
        <taxon>Roseobacteraceae</taxon>
        <taxon>Jannaschia</taxon>
    </lineage>
</organism>